<feature type="domain" description="Terpene synthase N-terminal" evidence="12">
    <location>
        <begin position="354"/>
        <end position="522"/>
    </location>
</feature>
<evidence type="ECO:0000256" key="1">
    <source>
        <dbReference type="ARBA" id="ARBA00001946"/>
    </source>
</evidence>
<evidence type="ECO:0000256" key="11">
    <source>
        <dbReference type="ARBA" id="ARBA00066670"/>
    </source>
</evidence>
<dbReference type="InterPro" id="IPR044814">
    <property type="entry name" value="Terpene_cyclase_plant_C1"/>
</dbReference>
<comment type="function">
    <text evidence="10">Involved in the biosynthesis of ent-kaurene diterpenoids natural products such as oridonin, miltiradiene, eriocalyxin B and nezukol, known to exhibit antitumor, anti-inflammatory and antibacterial activities, and in the production of gibberellins phytohormones. Catalyzes the conversion of ent-copalyl diphosphate (ent-CPP) to ent-kaurene.</text>
</comment>
<evidence type="ECO:0000256" key="7">
    <source>
        <dbReference type="ARBA" id="ARBA00023239"/>
    </source>
</evidence>
<dbReference type="SUPFAM" id="SSF48576">
    <property type="entry name" value="Terpenoid synthases"/>
    <property type="match status" value="1"/>
</dbReference>
<dbReference type="CDD" id="cd00684">
    <property type="entry name" value="Terpene_cyclase_plant_C1"/>
    <property type="match status" value="1"/>
</dbReference>
<dbReference type="InterPro" id="IPR050148">
    <property type="entry name" value="Terpene_synthase-like"/>
</dbReference>
<dbReference type="AlphaFoldDB" id="A0A9R1VY42"/>
<dbReference type="InterPro" id="IPR008930">
    <property type="entry name" value="Terpenoid_cyclase/PrenylTrfase"/>
</dbReference>
<dbReference type="Proteomes" id="UP000235145">
    <property type="component" value="Unassembled WGS sequence"/>
</dbReference>
<dbReference type="PANTHER" id="PTHR31739">
    <property type="entry name" value="ENT-COPALYL DIPHOSPHATE SYNTHASE, CHLOROPLASTIC"/>
    <property type="match status" value="1"/>
</dbReference>
<dbReference type="GO" id="GO:0009686">
    <property type="term" value="P:gibberellin biosynthetic process"/>
    <property type="evidence" value="ECO:0000318"/>
    <property type="project" value="GO_Central"/>
</dbReference>
<comment type="subcellular location">
    <subcellularLocation>
        <location evidence="2">Plastid</location>
        <location evidence="2">Chloroplast</location>
    </subcellularLocation>
</comment>
<dbReference type="InterPro" id="IPR008949">
    <property type="entry name" value="Isoprenoid_synthase_dom_sf"/>
</dbReference>
<dbReference type="InterPro" id="IPR036965">
    <property type="entry name" value="Terpene_synth_N_sf"/>
</dbReference>
<dbReference type="InterPro" id="IPR005630">
    <property type="entry name" value="Terpene_synthase_metal-bd"/>
</dbReference>
<proteinExistence type="inferred from homology"/>
<dbReference type="PANTHER" id="PTHR31739:SF3">
    <property type="entry name" value="ENT-KAUR-16-ENE SYNTHASE, CHLOROPLASTIC"/>
    <property type="match status" value="1"/>
</dbReference>
<organism evidence="14 15">
    <name type="scientific">Lactuca sativa</name>
    <name type="common">Garden lettuce</name>
    <dbReference type="NCBI Taxonomy" id="4236"/>
    <lineage>
        <taxon>Eukaryota</taxon>
        <taxon>Viridiplantae</taxon>
        <taxon>Streptophyta</taxon>
        <taxon>Embryophyta</taxon>
        <taxon>Tracheophyta</taxon>
        <taxon>Spermatophyta</taxon>
        <taxon>Magnoliopsida</taxon>
        <taxon>eudicotyledons</taxon>
        <taxon>Gunneridae</taxon>
        <taxon>Pentapetalae</taxon>
        <taxon>asterids</taxon>
        <taxon>campanulids</taxon>
        <taxon>Asterales</taxon>
        <taxon>Asteraceae</taxon>
        <taxon>Cichorioideae</taxon>
        <taxon>Cichorieae</taxon>
        <taxon>Lactucinae</taxon>
        <taxon>Lactuca</taxon>
    </lineage>
</organism>
<dbReference type="Gene3D" id="1.50.10.130">
    <property type="entry name" value="Terpene synthase, N-terminal domain"/>
    <property type="match status" value="1"/>
</dbReference>
<evidence type="ECO:0000256" key="8">
    <source>
        <dbReference type="ARBA" id="ARBA00037909"/>
    </source>
</evidence>
<dbReference type="SUPFAM" id="SSF48239">
    <property type="entry name" value="Terpenoid cyclases/Protein prenyltransferases"/>
    <property type="match status" value="2"/>
</dbReference>
<comment type="pathway">
    <text evidence="8">Plant hormone biosynthesis; gibberellin biosynthesis.</text>
</comment>
<reference evidence="14 15" key="1">
    <citation type="journal article" date="2017" name="Nat. Commun.">
        <title>Genome assembly with in vitro proximity ligation data and whole-genome triplication in lettuce.</title>
        <authorList>
            <person name="Reyes-Chin-Wo S."/>
            <person name="Wang Z."/>
            <person name="Yang X."/>
            <person name="Kozik A."/>
            <person name="Arikit S."/>
            <person name="Song C."/>
            <person name="Xia L."/>
            <person name="Froenicke L."/>
            <person name="Lavelle D.O."/>
            <person name="Truco M.J."/>
            <person name="Xia R."/>
            <person name="Zhu S."/>
            <person name="Xu C."/>
            <person name="Xu H."/>
            <person name="Xu X."/>
            <person name="Cox K."/>
            <person name="Korf I."/>
            <person name="Meyers B.C."/>
            <person name="Michelmore R.W."/>
        </authorList>
    </citation>
    <scope>NUCLEOTIDE SEQUENCE [LARGE SCALE GENOMIC DNA]</scope>
    <source>
        <strain evidence="15">cv. Salinas</strain>
        <tissue evidence="14">Seedlings</tissue>
    </source>
</reference>
<dbReference type="Gene3D" id="1.10.600.10">
    <property type="entry name" value="Farnesyl Diphosphate Synthase"/>
    <property type="match status" value="1"/>
</dbReference>
<evidence type="ECO:0000256" key="3">
    <source>
        <dbReference type="ARBA" id="ARBA00004972"/>
    </source>
</evidence>
<comment type="caution">
    <text evidence="14">The sequence shown here is derived from an EMBL/GenBank/DDBJ whole genome shotgun (WGS) entry which is preliminary data.</text>
</comment>
<name>A0A9R1VY42_LACSA</name>
<dbReference type="InterPro" id="IPR001906">
    <property type="entry name" value="Terpene_synth_N"/>
</dbReference>
<evidence type="ECO:0000256" key="2">
    <source>
        <dbReference type="ARBA" id="ARBA00004229"/>
    </source>
</evidence>
<comment type="catalytic activity">
    <reaction evidence="9">
        <text>ent-copalyl diphosphate = ent-kaur-16-ene + diphosphate</text>
        <dbReference type="Rhea" id="RHEA:22220"/>
        <dbReference type="ChEBI" id="CHEBI:15415"/>
        <dbReference type="ChEBI" id="CHEBI:33019"/>
        <dbReference type="ChEBI" id="CHEBI:58553"/>
        <dbReference type="EC" id="4.2.3.19"/>
    </reaction>
    <physiologicalReaction direction="left-to-right" evidence="9">
        <dbReference type="Rhea" id="RHEA:22221"/>
    </physiologicalReaction>
</comment>
<gene>
    <name evidence="14" type="ORF">LSAT_V11C400169810</name>
</gene>
<dbReference type="GO" id="GO:0009899">
    <property type="term" value="F:ent-kaurene synthase activity"/>
    <property type="evidence" value="ECO:0007669"/>
    <property type="project" value="UniProtKB-EC"/>
</dbReference>
<dbReference type="FunFam" id="1.50.10.130:FF:000002">
    <property type="entry name" value="Ent-copalyl diphosphate synthase, chloroplastic"/>
    <property type="match status" value="1"/>
</dbReference>
<comment type="cofactor">
    <cofactor evidence="1">
        <name>Mg(2+)</name>
        <dbReference type="ChEBI" id="CHEBI:18420"/>
    </cofactor>
</comment>
<evidence type="ECO:0000313" key="14">
    <source>
        <dbReference type="EMBL" id="KAJ0212786.1"/>
    </source>
</evidence>
<dbReference type="SFLD" id="SFLDG01014">
    <property type="entry name" value="Terpene_Cyclase_Like_1_N-term"/>
    <property type="match status" value="1"/>
</dbReference>
<comment type="pathway">
    <text evidence="3">Hormone biosynthesis.</text>
</comment>
<dbReference type="GO" id="GO:0009507">
    <property type="term" value="C:chloroplast"/>
    <property type="evidence" value="ECO:0000318"/>
    <property type="project" value="GO_Central"/>
</dbReference>
<keyword evidence="6" id="KW-0460">Magnesium</keyword>
<keyword evidence="7" id="KW-0456">Lyase</keyword>
<dbReference type="Pfam" id="PF01397">
    <property type="entry name" value="Terpene_synth"/>
    <property type="match status" value="1"/>
</dbReference>
<dbReference type="Gene3D" id="1.50.10.160">
    <property type="match status" value="1"/>
</dbReference>
<evidence type="ECO:0000256" key="5">
    <source>
        <dbReference type="ARBA" id="ARBA00022723"/>
    </source>
</evidence>
<protein>
    <recommendedName>
        <fullName evidence="11">ent-kaurene synthase</fullName>
        <ecNumber evidence="11">4.2.3.19</ecNumber>
    </recommendedName>
</protein>
<dbReference type="Pfam" id="PF03936">
    <property type="entry name" value="Terpene_synth_C"/>
    <property type="match status" value="1"/>
</dbReference>
<evidence type="ECO:0000259" key="12">
    <source>
        <dbReference type="Pfam" id="PF01397"/>
    </source>
</evidence>
<keyword evidence="15" id="KW-1185">Reference proteome</keyword>
<dbReference type="FunFam" id="1.10.600.10:FF:000005">
    <property type="entry name" value="Ent-kaur-16-ene synthase, chloroplastic"/>
    <property type="match status" value="1"/>
</dbReference>
<feature type="domain" description="Terpene synthase metal-binding" evidence="13">
    <location>
        <begin position="616"/>
        <end position="851"/>
    </location>
</feature>
<dbReference type="GO" id="GO:0010333">
    <property type="term" value="F:terpene synthase activity"/>
    <property type="evidence" value="ECO:0000318"/>
    <property type="project" value="GO_Central"/>
</dbReference>
<dbReference type="GO" id="GO:0033332">
    <property type="term" value="P:ent-kaurene biosynthetic process"/>
    <property type="evidence" value="ECO:0007669"/>
    <property type="project" value="UniProtKB-ARBA"/>
</dbReference>
<evidence type="ECO:0000256" key="6">
    <source>
        <dbReference type="ARBA" id="ARBA00022842"/>
    </source>
</evidence>
<dbReference type="EMBL" id="NBSK02000004">
    <property type="protein sequence ID" value="KAJ0212786.1"/>
    <property type="molecule type" value="Genomic_DNA"/>
</dbReference>
<dbReference type="EC" id="4.2.3.19" evidence="11"/>
<evidence type="ECO:0000256" key="4">
    <source>
        <dbReference type="ARBA" id="ARBA00006333"/>
    </source>
</evidence>
<evidence type="ECO:0000256" key="9">
    <source>
        <dbReference type="ARBA" id="ARBA00050853"/>
    </source>
</evidence>
<dbReference type="FunFam" id="1.50.10.160:FF:000002">
    <property type="entry name" value="cis-abienol synthase, chloroplastic"/>
    <property type="match status" value="1"/>
</dbReference>
<dbReference type="GO" id="GO:0000287">
    <property type="term" value="F:magnesium ion binding"/>
    <property type="evidence" value="ECO:0000318"/>
    <property type="project" value="GO_Central"/>
</dbReference>
<keyword evidence="5" id="KW-0479">Metal-binding</keyword>
<sequence length="912" mass="104056">MCQTRRLTLLLVHNSDVRVEFCNEDRNGYVLFNLFYADDALFINEWSRSNLKNPFTFQVSSGLRFNLHKSKVISVGASIVETSQWTHHLCWEAGSLPLSLLTNYTKSMNHHKHDKRDQFLDETSMNIAQITSSAMLVPSSHIPHRSWVVNCCMVQYNPSGLRTASSQAGQVNPTVMTLDVTKERIRKLFNNVEVSVSSYDTAWVAMVPSPNSPKSPCFPDCLNWLLDNQLDDGSWGLLPHQSPLIKDTLSSTLACVLALKRWNVGKDQINKGLHYIESNFASVTDKNQASPFGFDIIFPGMLEYAKDLDIKLPLNQTHLSVMLHERELELRRCHSNGREAYLAYISEGLGNLNDWNMVMKYQMKNGSLFNSPSATASVLIHHQNAGCLHYLTSLLDKFGNAVPTVYPIDLYVRLSMVDTLERLGIKRHFMVEIQNVLDETYRCWVQGDVQIFMDVVTCALAFRVLRSNGYEVSSDPLAKITKEGDYMNSPEKPFKDVYTSLEVYKASQIIYQEELAFREQNLTSYLPSSNKLSNYILKEVDDALKFPFNGSLERMSTRRNIEHYNLNHTRILKTTYSSSNISNKDYLKLAVQDFNECQSIYCEELKDLERWVVENRLDKLKFARQKTAYCYFSAASFLSSPDLSDARISWAKSSILTTVIDDFFDVGGSMDELVNFVHIIEKWNVNVENDCCSEEVGVLFLALKDAVCWIGDKAFKIQERNITSHVIEIWLDLVKSMLREAIWAKDGSIPTINEYMENGYVSFALGPIVLPTLYFLGVKLSEEVVQSSEYHKLYEVMSTQGRLMNDIHSFKREKKAGKLNAVALYMSDGKSGSVEEEVVEEMKILTKSQRKEMMKLVLETKGSVVPRVCKDVFWNMCNVLNLFYATDDGFTGNAILDVVKEIIYEPVSHELI</sequence>
<accession>A0A9R1VY42</accession>
<comment type="similarity">
    <text evidence="4">Belongs to the terpene synthase family.</text>
</comment>
<evidence type="ECO:0000256" key="10">
    <source>
        <dbReference type="ARBA" id="ARBA00057365"/>
    </source>
</evidence>
<evidence type="ECO:0000313" key="15">
    <source>
        <dbReference type="Proteomes" id="UP000235145"/>
    </source>
</evidence>
<evidence type="ECO:0000259" key="13">
    <source>
        <dbReference type="Pfam" id="PF03936"/>
    </source>
</evidence>